<dbReference type="EMBL" id="LR797252">
    <property type="protein sequence ID" value="CAB4196633.1"/>
    <property type="molecule type" value="Genomic_DNA"/>
</dbReference>
<sequence length="138" mass="14803">MKSLTVTLVHFTDGSVDTEGSVGAFRSALDAALIEQDAMSEGIALAVEAVFDTLNGARANMPYVINETLRRLSTTPANYNLLTEKVGEFIRANAQGDEPTYHIGKGKGGGVIRLCDESEDARKKRLASAEKKADKDAK</sequence>
<protein>
    <submittedName>
        <fullName evidence="1">Uncharacterized protein</fullName>
    </submittedName>
</protein>
<organism evidence="1">
    <name type="scientific">uncultured Caudovirales phage</name>
    <dbReference type="NCBI Taxonomy" id="2100421"/>
    <lineage>
        <taxon>Viruses</taxon>
        <taxon>Duplodnaviria</taxon>
        <taxon>Heunggongvirae</taxon>
        <taxon>Uroviricota</taxon>
        <taxon>Caudoviricetes</taxon>
        <taxon>Peduoviridae</taxon>
        <taxon>Maltschvirus</taxon>
        <taxon>Maltschvirus maltsch</taxon>
    </lineage>
</organism>
<evidence type="ECO:0000313" key="1">
    <source>
        <dbReference type="EMBL" id="CAB4196633.1"/>
    </source>
</evidence>
<proteinExistence type="predicted"/>
<name>A0A6J5RH03_9CAUD</name>
<reference evidence="1" key="1">
    <citation type="submission" date="2020-05" db="EMBL/GenBank/DDBJ databases">
        <authorList>
            <person name="Chiriac C."/>
            <person name="Salcher M."/>
            <person name="Ghai R."/>
            <person name="Kavagutti S V."/>
        </authorList>
    </citation>
    <scope>NUCLEOTIDE SEQUENCE</scope>
</reference>
<accession>A0A6J5RH03</accession>
<gene>
    <name evidence="1" type="ORF">UFOVP1290_153</name>
</gene>